<dbReference type="OrthoDB" id="419189at2759"/>
<gene>
    <name evidence="1" type="ORF">llap_7876</name>
</gene>
<evidence type="ECO:0000313" key="2">
    <source>
        <dbReference type="Proteomes" id="UP000233556"/>
    </source>
</evidence>
<dbReference type="PANTHER" id="PTHR33332">
    <property type="entry name" value="REVERSE TRANSCRIPTASE DOMAIN-CONTAINING PROTEIN"/>
    <property type="match status" value="1"/>
</dbReference>
<reference evidence="2" key="2">
    <citation type="submission" date="2017-12" db="EMBL/GenBank/DDBJ databases">
        <title>Genome sequence of the Bar-tailed Godwit (Limosa lapponica baueri).</title>
        <authorList>
            <person name="Lima N.C.B."/>
            <person name="Parody-Merino A.M."/>
            <person name="Battley P.F."/>
            <person name="Fidler A.E."/>
            <person name="Prosdocimi F."/>
        </authorList>
    </citation>
    <scope>NUCLEOTIDE SEQUENCE [LARGE SCALE GENOMIC DNA]</scope>
</reference>
<dbReference type="AlphaFoldDB" id="A0A2I0U6W2"/>
<name>A0A2I0U6W2_LIMLA</name>
<organism evidence="1 2">
    <name type="scientific">Limosa lapponica baueri</name>
    <dbReference type="NCBI Taxonomy" id="1758121"/>
    <lineage>
        <taxon>Eukaryota</taxon>
        <taxon>Metazoa</taxon>
        <taxon>Chordata</taxon>
        <taxon>Craniata</taxon>
        <taxon>Vertebrata</taxon>
        <taxon>Euteleostomi</taxon>
        <taxon>Archelosauria</taxon>
        <taxon>Archosauria</taxon>
        <taxon>Dinosauria</taxon>
        <taxon>Saurischia</taxon>
        <taxon>Theropoda</taxon>
        <taxon>Coelurosauria</taxon>
        <taxon>Aves</taxon>
        <taxon>Neognathae</taxon>
        <taxon>Neoaves</taxon>
        <taxon>Charadriiformes</taxon>
        <taxon>Scolopacidae</taxon>
        <taxon>Limosa</taxon>
    </lineage>
</organism>
<evidence type="ECO:0000313" key="1">
    <source>
        <dbReference type="EMBL" id="PKU41824.1"/>
    </source>
</evidence>
<dbReference type="Proteomes" id="UP000233556">
    <property type="component" value="Unassembled WGS sequence"/>
</dbReference>
<reference evidence="2" key="1">
    <citation type="submission" date="2017-11" db="EMBL/GenBank/DDBJ databases">
        <authorList>
            <person name="Lima N.C."/>
            <person name="Parody-Merino A.M."/>
            <person name="Battley P.F."/>
            <person name="Fidler A.E."/>
            <person name="Prosdocimi F."/>
        </authorList>
    </citation>
    <scope>NUCLEOTIDE SEQUENCE [LARGE SCALE GENOMIC DNA]</scope>
</reference>
<dbReference type="EMBL" id="KZ506069">
    <property type="protein sequence ID" value="PKU41824.1"/>
    <property type="molecule type" value="Genomic_DNA"/>
</dbReference>
<protein>
    <submittedName>
        <fullName evidence="1">Uncharacterized protein</fullName>
    </submittedName>
</protein>
<accession>A0A2I0U6W2</accession>
<sequence length="175" mass="20087">MSQQCAQVSKKADSILACIRNSVVSRSKEVIVSLYSALWLHLDYCVQFWAPHYKKDTEVLERVHRRATKLVRGLENRPYEEWLRDLRLFSWEKRRLRGDLIALYNYLKGGCSKVVIGLFSQVTSDRTRGNGLKLHRGGSKRILGKISSLKGLSSIGTGCPRKWLTHHPCQYLKDG</sequence>
<keyword evidence="2" id="KW-1185">Reference proteome</keyword>
<proteinExistence type="predicted"/>